<dbReference type="PANTHER" id="PTHR33393:SF13">
    <property type="entry name" value="PGA BIOSYNTHESIS PROTEIN CAPA"/>
    <property type="match status" value="1"/>
</dbReference>
<dbReference type="EMBL" id="DSIY01000293">
    <property type="protein sequence ID" value="HEG92255.1"/>
    <property type="molecule type" value="Genomic_DNA"/>
</dbReference>
<evidence type="ECO:0000259" key="2">
    <source>
        <dbReference type="SMART" id="SM00854"/>
    </source>
</evidence>
<gene>
    <name evidence="3" type="ORF">ENP34_12600</name>
</gene>
<comment type="similarity">
    <text evidence="1">Belongs to the CapA family.</text>
</comment>
<sequence>MAHLLNRRRLLVTLGSALLVACRVREPPSPLPSPSTTPAPAVVRRRSAQLERGTAVASRELGVWIEPELPAAFAARAASFEASLSAALPPGWQLVRVDAPEDASVRVRRATGPTSPLTLAERPLVPVTSHWNLVSAISGDELSGLLGGTISDWQALGSPEPLPMEPVSLRTGGLQLAGAVHEPSDPQSCAQVLLARPGALAVVERTGLAPEMRVLEVDGNDPLALPPEELEKVGLADRLVVEASDTLQGVLQEVIGQLPQPVREPAFTIAVAGDIILGRTVHRIMEQSGDWAAPFRAVAPMLGEADLTIADLECALTGSFASPDDPYTMRFMTYPQAVEGLLLAGIDAVSLANNHSMDFGAQGMRDTLKTLQGQGIAHCGIGETLAEARQPALLQVAGTTIALLGYDGISAAWYGAGADWPGTAPLDPELVTEDVSAASSLADVVIPFFHWGIEYTLLPTDAQRQIARAAIDAGATLVLGSHPHWLQGFEFYRGRPIFYSLGNFVFDQEWSQETKQGVILRLRFEGPRLRAFSFQPVLIEDYHRPRPANDQERVVMMRRIRSSSLELLASSGG</sequence>
<dbReference type="PROSITE" id="PS51257">
    <property type="entry name" value="PROKAR_LIPOPROTEIN"/>
    <property type="match status" value="1"/>
</dbReference>
<dbReference type="Pfam" id="PF09587">
    <property type="entry name" value="PGA_cap"/>
    <property type="match status" value="1"/>
</dbReference>
<dbReference type="SMART" id="SM00854">
    <property type="entry name" value="PGA_cap"/>
    <property type="match status" value="1"/>
</dbReference>
<evidence type="ECO:0000256" key="1">
    <source>
        <dbReference type="ARBA" id="ARBA00005662"/>
    </source>
</evidence>
<evidence type="ECO:0000313" key="3">
    <source>
        <dbReference type="EMBL" id="HEG92255.1"/>
    </source>
</evidence>
<accession>A0A831THU0</accession>
<dbReference type="PANTHER" id="PTHR33393">
    <property type="entry name" value="POLYGLUTAMINE SYNTHESIS ACCESSORY PROTEIN RV0574C-RELATED"/>
    <property type="match status" value="1"/>
</dbReference>
<reference evidence="3" key="1">
    <citation type="journal article" date="2020" name="mSystems">
        <title>Genome- and Community-Level Interaction Insights into Carbon Utilization and Element Cycling Functions of Hydrothermarchaeota in Hydrothermal Sediment.</title>
        <authorList>
            <person name="Zhou Z."/>
            <person name="Liu Y."/>
            <person name="Xu W."/>
            <person name="Pan J."/>
            <person name="Luo Z.H."/>
            <person name="Li M."/>
        </authorList>
    </citation>
    <scope>NUCLEOTIDE SEQUENCE [LARGE SCALE GENOMIC DNA]</scope>
    <source>
        <strain evidence="3">SpSt-210</strain>
    </source>
</reference>
<feature type="domain" description="Capsule synthesis protein CapA" evidence="2">
    <location>
        <begin position="268"/>
        <end position="508"/>
    </location>
</feature>
<proteinExistence type="inferred from homology"/>
<dbReference type="SUPFAM" id="SSF56300">
    <property type="entry name" value="Metallo-dependent phosphatases"/>
    <property type="match status" value="1"/>
</dbReference>
<dbReference type="InterPro" id="IPR029052">
    <property type="entry name" value="Metallo-depent_PP-like"/>
</dbReference>
<dbReference type="AlphaFoldDB" id="A0A831THU0"/>
<dbReference type="InterPro" id="IPR019079">
    <property type="entry name" value="Capsule_synth_CapA"/>
</dbReference>
<protein>
    <submittedName>
        <fullName evidence="3">CapA family protein</fullName>
    </submittedName>
</protein>
<comment type="caution">
    <text evidence="3">The sequence shown here is derived from an EMBL/GenBank/DDBJ whole genome shotgun (WGS) entry which is preliminary data.</text>
</comment>
<dbReference type="Gene3D" id="3.60.21.10">
    <property type="match status" value="1"/>
</dbReference>
<name>A0A831THU0_9BACT</name>
<dbReference type="CDD" id="cd07381">
    <property type="entry name" value="MPP_CapA"/>
    <property type="match status" value="1"/>
</dbReference>
<organism evidence="3">
    <name type="scientific">Thermorudis peleae</name>
    <dbReference type="NCBI Taxonomy" id="1382356"/>
    <lineage>
        <taxon>Bacteria</taxon>
        <taxon>Pseudomonadati</taxon>
        <taxon>Thermomicrobiota</taxon>
        <taxon>Thermomicrobia</taxon>
        <taxon>Thermomicrobia incertae sedis</taxon>
        <taxon>Thermorudis</taxon>
    </lineage>
</organism>
<dbReference type="InterPro" id="IPR052169">
    <property type="entry name" value="CW_Biosynth-Accessory"/>
</dbReference>